<dbReference type="AlphaFoldDB" id="A0A6H2HE80"/>
<gene>
    <name evidence="1" type="primary">lptC</name>
    <name evidence="1" type="ORF">HC248_03528</name>
</gene>
<proteinExistence type="predicted"/>
<reference evidence="1 2" key="1">
    <citation type="submission" date="2020-04" db="EMBL/GenBank/DDBJ databases">
        <title>Complete genome of a Psychrophilic, Marine, Gas Vacuolate Bacterium Polaromonas vacuolata KCTC 22033T.</title>
        <authorList>
            <person name="Hwang K."/>
            <person name="Kim K.M."/>
        </authorList>
    </citation>
    <scope>NUCLEOTIDE SEQUENCE [LARGE SCALE GENOMIC DNA]</scope>
    <source>
        <strain evidence="1 2">KCTC 22033</strain>
    </source>
</reference>
<dbReference type="Proteomes" id="UP000502041">
    <property type="component" value="Chromosome"/>
</dbReference>
<dbReference type="Gene3D" id="2.60.450.10">
    <property type="entry name" value="Lipopolysaccharide (LPS) transport protein A like domain"/>
    <property type="match status" value="1"/>
</dbReference>
<keyword evidence="2" id="KW-1185">Reference proteome</keyword>
<name>A0A6H2HE80_9BURK</name>
<organism evidence="1 2">
    <name type="scientific">Polaromonas vacuolata</name>
    <dbReference type="NCBI Taxonomy" id="37448"/>
    <lineage>
        <taxon>Bacteria</taxon>
        <taxon>Pseudomonadati</taxon>
        <taxon>Pseudomonadota</taxon>
        <taxon>Betaproteobacteria</taxon>
        <taxon>Burkholderiales</taxon>
        <taxon>Comamonadaceae</taxon>
        <taxon>Polaromonas</taxon>
    </lineage>
</organism>
<dbReference type="GO" id="GO:0005886">
    <property type="term" value="C:plasma membrane"/>
    <property type="evidence" value="ECO:0007669"/>
    <property type="project" value="InterPro"/>
</dbReference>
<dbReference type="InterPro" id="IPR026265">
    <property type="entry name" value="LptC"/>
</dbReference>
<dbReference type="GO" id="GO:0015221">
    <property type="term" value="F:lipopolysaccharide transmembrane transporter activity"/>
    <property type="evidence" value="ECO:0007669"/>
    <property type="project" value="InterPro"/>
</dbReference>
<dbReference type="EMBL" id="CP051461">
    <property type="protein sequence ID" value="QJC58191.1"/>
    <property type="molecule type" value="Genomic_DNA"/>
</dbReference>
<protein>
    <submittedName>
        <fullName evidence="1">Lipopolysaccharide export system protein LptC</fullName>
    </submittedName>
</protein>
<dbReference type="Pfam" id="PF06835">
    <property type="entry name" value="LptC"/>
    <property type="match status" value="1"/>
</dbReference>
<evidence type="ECO:0000313" key="1">
    <source>
        <dbReference type="EMBL" id="QJC58191.1"/>
    </source>
</evidence>
<accession>A0A6H2HE80</accession>
<dbReference type="KEGG" id="pvac:HC248_03528"/>
<dbReference type="NCBIfam" id="TIGR04409">
    <property type="entry name" value="LptC_YrbK"/>
    <property type="match status" value="1"/>
</dbReference>
<dbReference type="InterPro" id="IPR010664">
    <property type="entry name" value="LipoPS_assembly_LptC-rel"/>
</dbReference>
<evidence type="ECO:0000313" key="2">
    <source>
        <dbReference type="Proteomes" id="UP000502041"/>
    </source>
</evidence>
<sequence length="188" mass="20541">MMGVLALGTYWLVRNTPTFSGESVSKVVSHEADYFMERFTIKNFDEAGTLKSEIYGVQAQHFPDTDTLEIDQARIRSTDLLGRLTTSTSNQAISNGDGSEVQLIGNALIVRAASVNDAGVASPRLQFQGEFLYIFANDERVQSHKPVVLTRGGDEFTGDTFAYDNLTGVADLKGRVKGFLLPRAAQAK</sequence>